<dbReference type="SUPFAM" id="SSF51717">
    <property type="entry name" value="Dihydropteroate synthetase-like"/>
    <property type="match status" value="1"/>
</dbReference>
<dbReference type="Pfam" id="PF14251">
    <property type="entry name" value="PterinBD-DUF4346"/>
    <property type="match status" value="1"/>
</dbReference>
<dbReference type="GO" id="GO:0042558">
    <property type="term" value="P:pteridine-containing compound metabolic process"/>
    <property type="evidence" value="ECO:0007669"/>
    <property type="project" value="InterPro"/>
</dbReference>
<proteinExistence type="predicted"/>
<evidence type="ECO:0000313" key="2">
    <source>
        <dbReference type="EMBL" id="VUZ86357.1"/>
    </source>
</evidence>
<dbReference type="Proteomes" id="UP000334340">
    <property type="component" value="Unassembled WGS sequence"/>
</dbReference>
<organism evidence="2 3">
    <name type="scientific">Candidatus Methylomirabilis lanthanidiphila</name>
    <dbReference type="NCBI Taxonomy" id="2211376"/>
    <lineage>
        <taxon>Bacteria</taxon>
        <taxon>Candidatus Methylomirabilota</taxon>
        <taxon>Candidatus Methylomirabilia</taxon>
        <taxon>Candidatus Methylomirabilales</taxon>
        <taxon>Candidatus Methylomirabilaceae</taxon>
        <taxon>Candidatus Methylomirabilis</taxon>
    </lineage>
</organism>
<sequence length="446" mass="49456">MKILFITGKLAERALKETLAGMEADIEHEVAVLKISVAALMTTPFILHALRSPGCDLLMIPGLCRVEPHELEQALGVKVEKGPKDLRDIPYYFGAEKKREGYGAHDLTILAEINDAPTLPIGEILGKARYYAACGADVIDVGGTPGRPAGNIGEIVSTLRSEGFRISIDSFDPQEILAADKAGAELVLSLNAQNLHLAPDLQCTPVIIPDFGKGLDSLAANVEAMERLSVTRYLIDPILAPIGFGFAESLSRYTEARRRFPQAEILMGVGNITELTDADSIGINALLTGVMSELQIRYALTTEVASWARGSVRELDLARRLIYYARQRGVLPKNLDDGLLTIKDRRVECPSEAELREMQRMVTDPHFRIFADRDAIYVFNRDLFIKETDIRRIFDQLTAHLGPEPTGHAFYLGRELMKARIAMRLGKKYIQEEDLTWGYLDHDLPG</sequence>
<dbReference type="Gene3D" id="3.20.20.20">
    <property type="entry name" value="Dihydropteroate synthase-like"/>
    <property type="match status" value="1"/>
</dbReference>
<feature type="domain" description="Pterin-binding" evidence="1">
    <location>
        <begin position="99"/>
        <end position="323"/>
    </location>
</feature>
<dbReference type="PROSITE" id="PS50972">
    <property type="entry name" value="PTERIN_BINDING"/>
    <property type="match status" value="1"/>
</dbReference>
<dbReference type="EMBL" id="CABIKM010000052">
    <property type="protein sequence ID" value="VUZ86357.1"/>
    <property type="molecule type" value="Genomic_DNA"/>
</dbReference>
<dbReference type="InterPro" id="IPR000489">
    <property type="entry name" value="Pterin-binding_dom"/>
</dbReference>
<protein>
    <submittedName>
        <fullName evidence="2">Pterin binding enzyme</fullName>
    </submittedName>
</protein>
<dbReference type="Pfam" id="PF20123">
    <property type="entry name" value="DUF6513"/>
    <property type="match status" value="1"/>
</dbReference>
<gene>
    <name evidence="2" type="ORF">MELA_02759</name>
</gene>
<dbReference type="InterPro" id="IPR011005">
    <property type="entry name" value="Dihydropteroate_synth-like_sf"/>
</dbReference>
<keyword evidence="3" id="KW-1185">Reference proteome</keyword>
<dbReference type="InterPro" id="IPR045406">
    <property type="entry name" value="DUF6513"/>
</dbReference>
<dbReference type="InterPro" id="IPR025595">
    <property type="entry name" value="PterinBD-DUF4346"/>
</dbReference>
<name>A0A564ZNC0_9BACT</name>
<reference evidence="2 3" key="1">
    <citation type="submission" date="2019-07" db="EMBL/GenBank/DDBJ databases">
        <authorList>
            <person name="Cremers G."/>
        </authorList>
    </citation>
    <scope>NUCLEOTIDE SEQUENCE [LARGE SCALE GENOMIC DNA]</scope>
</reference>
<evidence type="ECO:0000259" key="1">
    <source>
        <dbReference type="PROSITE" id="PS50972"/>
    </source>
</evidence>
<accession>A0A564ZNC0</accession>
<evidence type="ECO:0000313" key="3">
    <source>
        <dbReference type="Proteomes" id="UP000334340"/>
    </source>
</evidence>
<dbReference type="AlphaFoldDB" id="A0A564ZNC0"/>